<evidence type="ECO:0000256" key="1">
    <source>
        <dbReference type="SAM" id="MobiDB-lite"/>
    </source>
</evidence>
<dbReference type="EMBL" id="SWKV01000007">
    <property type="protein sequence ID" value="KAF3045139.1"/>
    <property type="molecule type" value="Genomic_DNA"/>
</dbReference>
<dbReference type="Pfam" id="PF07985">
    <property type="entry name" value="SRR1"/>
    <property type="match status" value="1"/>
</dbReference>
<protein>
    <recommendedName>
        <fullName evidence="2">SRR1-like domain-containing protein</fullName>
    </recommendedName>
</protein>
<name>A0A9P5C3P9_9PLEO</name>
<evidence type="ECO:0000259" key="2">
    <source>
        <dbReference type="Pfam" id="PF07985"/>
    </source>
</evidence>
<reference evidence="3" key="1">
    <citation type="submission" date="2019-04" db="EMBL/GenBank/DDBJ databases">
        <title>Sequencing of skin fungus with MAO and IRED activity.</title>
        <authorList>
            <person name="Marsaioli A.J."/>
            <person name="Bonatto J.M.C."/>
            <person name="Reis Junior O."/>
        </authorList>
    </citation>
    <scope>NUCLEOTIDE SEQUENCE</scope>
    <source>
        <strain evidence="3">28M1</strain>
    </source>
</reference>
<dbReference type="InterPro" id="IPR012942">
    <property type="entry name" value="SRR1-like"/>
</dbReference>
<gene>
    <name evidence="3" type="ORF">E8E12_009824</name>
</gene>
<comment type="caution">
    <text evidence="3">The sequence shown here is derived from an EMBL/GenBank/DDBJ whole genome shotgun (WGS) entry which is preliminary data.</text>
</comment>
<feature type="region of interest" description="Disordered" evidence="1">
    <location>
        <begin position="29"/>
        <end position="50"/>
    </location>
</feature>
<dbReference type="PANTHER" id="PTHR42080">
    <property type="entry name" value="SRR1 DOMAIN-CONTAINING PROTEIN"/>
    <property type="match status" value="1"/>
</dbReference>
<dbReference type="Proteomes" id="UP000758155">
    <property type="component" value="Unassembled WGS sequence"/>
</dbReference>
<organism evidence="3 4">
    <name type="scientific">Didymella heteroderae</name>
    <dbReference type="NCBI Taxonomy" id="1769908"/>
    <lineage>
        <taxon>Eukaryota</taxon>
        <taxon>Fungi</taxon>
        <taxon>Dikarya</taxon>
        <taxon>Ascomycota</taxon>
        <taxon>Pezizomycotina</taxon>
        <taxon>Dothideomycetes</taxon>
        <taxon>Pleosporomycetidae</taxon>
        <taxon>Pleosporales</taxon>
        <taxon>Pleosporineae</taxon>
        <taxon>Didymellaceae</taxon>
        <taxon>Didymella</taxon>
    </lineage>
</organism>
<accession>A0A9P5C3P9</accession>
<dbReference type="AlphaFoldDB" id="A0A9P5C3P9"/>
<feature type="domain" description="SRR1-like" evidence="2">
    <location>
        <begin position="82"/>
        <end position="255"/>
    </location>
</feature>
<dbReference type="PANTHER" id="PTHR42080:SF1">
    <property type="entry name" value="SRR1-LIKE DOMAIN-CONTAINING PROTEIN"/>
    <property type="match status" value="1"/>
</dbReference>
<evidence type="ECO:0000313" key="3">
    <source>
        <dbReference type="EMBL" id="KAF3045139.1"/>
    </source>
</evidence>
<sequence>MGGRGRVKRQQVDTEDGWTVITHGLSNLSVSNGKKKGRGGRSNAQAGSMPTDIVQGLTAEKLLQDYQNRTEKWKTTTCAKHLKDVLARGKKDLAEAVCIGIGSFSRDWEHRHRAMWQLVLFMSVVSDLRKSSSEIKLFAQEPAFTPLDHDFLSLLSVNVCVDAIATHITPRSFVFSPFVDWYLLLPIFLKDKDPVLYVGNEILDDYGAFAQSEEKREKLAECNRLGQRWLEKRGLVKLREFEMHPHALNGMVVYWINTEGVAGAAGVAKREAGSGHEADEENDRA</sequence>
<dbReference type="OrthoDB" id="5318346at2759"/>
<evidence type="ECO:0000313" key="4">
    <source>
        <dbReference type="Proteomes" id="UP000758155"/>
    </source>
</evidence>
<proteinExistence type="predicted"/>
<keyword evidence="4" id="KW-1185">Reference proteome</keyword>